<gene>
    <name evidence="1" type="ORF">FB45DRAFT_865118</name>
</gene>
<dbReference type="AlphaFoldDB" id="A0AAD7BYC2"/>
<reference evidence="1" key="1">
    <citation type="submission" date="2023-03" db="EMBL/GenBank/DDBJ databases">
        <title>Massive genome expansion in bonnet fungi (Mycena s.s.) driven by repeated elements and novel gene families across ecological guilds.</title>
        <authorList>
            <consortium name="Lawrence Berkeley National Laboratory"/>
            <person name="Harder C.B."/>
            <person name="Miyauchi S."/>
            <person name="Viragh M."/>
            <person name="Kuo A."/>
            <person name="Thoen E."/>
            <person name="Andreopoulos B."/>
            <person name="Lu D."/>
            <person name="Skrede I."/>
            <person name="Drula E."/>
            <person name="Henrissat B."/>
            <person name="Morin E."/>
            <person name="Kohler A."/>
            <person name="Barry K."/>
            <person name="LaButti K."/>
            <person name="Morin E."/>
            <person name="Salamov A."/>
            <person name="Lipzen A."/>
            <person name="Mereny Z."/>
            <person name="Hegedus B."/>
            <person name="Baldrian P."/>
            <person name="Stursova M."/>
            <person name="Weitz H."/>
            <person name="Taylor A."/>
            <person name="Grigoriev I.V."/>
            <person name="Nagy L.G."/>
            <person name="Martin F."/>
            <person name="Kauserud H."/>
        </authorList>
    </citation>
    <scope>NUCLEOTIDE SEQUENCE</scope>
    <source>
        <strain evidence="1">9284</strain>
    </source>
</reference>
<name>A0AAD7BYC2_9AGAR</name>
<keyword evidence="2" id="KW-1185">Reference proteome</keyword>
<dbReference type="Proteomes" id="UP001221142">
    <property type="component" value="Unassembled WGS sequence"/>
</dbReference>
<accession>A0AAD7BYC2</accession>
<evidence type="ECO:0000313" key="1">
    <source>
        <dbReference type="EMBL" id="KAJ7634361.1"/>
    </source>
</evidence>
<protein>
    <submittedName>
        <fullName evidence="1">Uncharacterized protein</fullName>
    </submittedName>
</protein>
<organism evidence="1 2">
    <name type="scientific">Roridomyces roridus</name>
    <dbReference type="NCBI Taxonomy" id="1738132"/>
    <lineage>
        <taxon>Eukaryota</taxon>
        <taxon>Fungi</taxon>
        <taxon>Dikarya</taxon>
        <taxon>Basidiomycota</taxon>
        <taxon>Agaricomycotina</taxon>
        <taxon>Agaricomycetes</taxon>
        <taxon>Agaricomycetidae</taxon>
        <taxon>Agaricales</taxon>
        <taxon>Marasmiineae</taxon>
        <taxon>Mycenaceae</taxon>
        <taxon>Roridomyces</taxon>
    </lineage>
</organism>
<sequence length="298" mass="33155">MSSRLRSEALRSLRALRSLWALRSLRPSGLFHPRCIRSRHIAQSYVVISMHVQLSRLSLGPSDSSGHTIVMYSPSNPLSEVKWLRSPHPDHLRSSSHGPPTSDPPTSDLWFRPFVLSSGTDITVRLTHANPRLLTHPKIFIAAPEHPEAHLVWSAIILGIGTGKPAGMWGSTRTRTRGGCVPVPAGTELFTPVSTGSRRHGTIHDGSAAYPRVTGIQLGYPYPYPRRVNPSTRAGYPYPCRCLSTTSVPDEQLHKKVILVGPRTSQPRIERTFPREFWNGISPWPLENFARQPLGWAL</sequence>
<proteinExistence type="predicted"/>
<evidence type="ECO:0000313" key="2">
    <source>
        <dbReference type="Proteomes" id="UP001221142"/>
    </source>
</evidence>
<dbReference type="EMBL" id="JARKIF010000007">
    <property type="protein sequence ID" value="KAJ7634361.1"/>
    <property type="molecule type" value="Genomic_DNA"/>
</dbReference>
<comment type="caution">
    <text evidence="1">The sequence shown here is derived from an EMBL/GenBank/DDBJ whole genome shotgun (WGS) entry which is preliminary data.</text>
</comment>